<gene>
    <name evidence="2" type="ORF">GMA8713_00976</name>
</gene>
<reference evidence="3" key="1">
    <citation type="submission" date="2016-02" db="EMBL/GenBank/DDBJ databases">
        <authorList>
            <person name="Rodrigo-Torres Lidia"/>
            <person name="Arahal R.David."/>
        </authorList>
    </citation>
    <scope>NUCLEOTIDE SEQUENCE [LARGE SCALE GENOMIC DNA]</scope>
    <source>
        <strain evidence="3">CECT 8713</strain>
    </source>
</reference>
<organism evidence="2 3">
    <name type="scientific">Grimontia marina</name>
    <dbReference type="NCBI Taxonomy" id="646534"/>
    <lineage>
        <taxon>Bacteria</taxon>
        <taxon>Pseudomonadati</taxon>
        <taxon>Pseudomonadota</taxon>
        <taxon>Gammaproteobacteria</taxon>
        <taxon>Vibrionales</taxon>
        <taxon>Vibrionaceae</taxon>
        <taxon>Grimontia</taxon>
    </lineage>
</organism>
<dbReference type="RefSeq" id="WP_198159449.1">
    <property type="nucleotide sequence ID" value="NZ_CAWRCI010000006.1"/>
</dbReference>
<evidence type="ECO:0000256" key="1">
    <source>
        <dbReference type="SAM" id="Phobius"/>
    </source>
</evidence>
<evidence type="ECO:0000313" key="2">
    <source>
        <dbReference type="EMBL" id="CZF79446.1"/>
    </source>
</evidence>
<keyword evidence="1" id="KW-0472">Membrane</keyword>
<name>A0A128EZL4_9GAMM</name>
<dbReference type="AlphaFoldDB" id="A0A128EZL4"/>
<accession>A0A128EZL4</accession>
<proteinExistence type="predicted"/>
<dbReference type="EMBL" id="FIZY01000006">
    <property type="protein sequence ID" value="CZF79446.1"/>
    <property type="molecule type" value="Genomic_DNA"/>
</dbReference>
<feature type="transmembrane region" description="Helical" evidence="1">
    <location>
        <begin position="26"/>
        <end position="44"/>
    </location>
</feature>
<protein>
    <submittedName>
        <fullName evidence="2">Uncharacterized protein</fullName>
    </submittedName>
</protein>
<evidence type="ECO:0000313" key="3">
    <source>
        <dbReference type="Proteomes" id="UP000073601"/>
    </source>
</evidence>
<keyword evidence="1" id="KW-0812">Transmembrane</keyword>
<sequence length="46" mass="4975">MIPNEFGVNVATPEPLKFTIDVSERTMLLAGFVVVIGALAMKRLKG</sequence>
<keyword evidence="3" id="KW-1185">Reference proteome</keyword>
<keyword evidence="1" id="KW-1133">Transmembrane helix</keyword>
<dbReference type="Proteomes" id="UP000073601">
    <property type="component" value="Unassembled WGS sequence"/>
</dbReference>